<comment type="similarity">
    <text evidence="8">Belongs to the SPTSS family. SPTSSA subfamily.</text>
</comment>
<dbReference type="InterPro" id="IPR051900">
    <property type="entry name" value="SPT_small_subunit"/>
</dbReference>
<evidence type="ECO:0000256" key="3">
    <source>
        <dbReference type="ARBA" id="ARBA00022692"/>
    </source>
</evidence>
<reference evidence="11" key="1">
    <citation type="submission" date="2022-07" db="EMBL/GenBank/DDBJ databases">
        <title>Phylogenomic reconstructions and comparative analyses of Kickxellomycotina fungi.</title>
        <authorList>
            <person name="Reynolds N.K."/>
            <person name="Stajich J.E."/>
            <person name="Barry K."/>
            <person name="Grigoriev I.V."/>
            <person name="Crous P."/>
            <person name="Smith M.E."/>
        </authorList>
    </citation>
    <scope>NUCLEOTIDE SEQUENCE</scope>
    <source>
        <strain evidence="11">RSA 861</strain>
    </source>
</reference>
<feature type="compositionally biased region" description="Low complexity" evidence="9">
    <location>
        <begin position="51"/>
        <end position="63"/>
    </location>
</feature>
<dbReference type="OrthoDB" id="202672at2759"/>
<evidence type="ECO:0000256" key="6">
    <source>
        <dbReference type="ARBA" id="ARBA00023098"/>
    </source>
</evidence>
<keyword evidence="7 10" id="KW-0472">Membrane</keyword>
<dbReference type="PANTHER" id="PTHR47084">
    <property type="entry name" value="SERINE PALMITOYLTRANSFERASE SMALL SUBUNIT A"/>
    <property type="match status" value="1"/>
</dbReference>
<feature type="region of interest" description="Disordered" evidence="9">
    <location>
        <begin position="1"/>
        <end position="63"/>
    </location>
</feature>
<organism evidence="11 12">
    <name type="scientific">Tieghemiomyces parasiticus</name>
    <dbReference type="NCBI Taxonomy" id="78921"/>
    <lineage>
        <taxon>Eukaryota</taxon>
        <taxon>Fungi</taxon>
        <taxon>Fungi incertae sedis</taxon>
        <taxon>Zoopagomycota</taxon>
        <taxon>Kickxellomycotina</taxon>
        <taxon>Dimargaritomycetes</taxon>
        <taxon>Dimargaritales</taxon>
        <taxon>Dimargaritaceae</taxon>
        <taxon>Tieghemiomyces</taxon>
    </lineage>
</organism>
<comment type="caution">
    <text evidence="11">The sequence shown here is derived from an EMBL/GenBank/DDBJ whole genome shotgun (WGS) entry which is preliminary data.</text>
</comment>
<evidence type="ECO:0000256" key="8">
    <source>
        <dbReference type="ARBA" id="ARBA00038370"/>
    </source>
</evidence>
<dbReference type="EMBL" id="JANBPT010000116">
    <property type="protein sequence ID" value="KAJ1927480.1"/>
    <property type="molecule type" value="Genomic_DNA"/>
</dbReference>
<evidence type="ECO:0000256" key="10">
    <source>
        <dbReference type="SAM" id="Phobius"/>
    </source>
</evidence>
<dbReference type="GO" id="GO:0017059">
    <property type="term" value="C:serine palmitoyltransferase complex"/>
    <property type="evidence" value="ECO:0007669"/>
    <property type="project" value="TreeGrafter"/>
</dbReference>
<comment type="pathway">
    <text evidence="2">Lipid metabolism.</text>
</comment>
<dbReference type="GO" id="GO:0005789">
    <property type="term" value="C:endoplasmic reticulum membrane"/>
    <property type="evidence" value="ECO:0007669"/>
    <property type="project" value="UniProtKB-SubCell"/>
</dbReference>
<evidence type="ECO:0000256" key="7">
    <source>
        <dbReference type="ARBA" id="ARBA00023136"/>
    </source>
</evidence>
<dbReference type="Pfam" id="PF11779">
    <property type="entry name" value="SPT_ssu-like"/>
    <property type="match status" value="1"/>
</dbReference>
<evidence type="ECO:0000256" key="9">
    <source>
        <dbReference type="SAM" id="MobiDB-lite"/>
    </source>
</evidence>
<sequence>MPVTLTTPAASQSQTETNRPSPPSSGGEPATSGQQVRQRKATAAPPVSDILSPGPSAPATSGPLSKLYHTARLGIYRYEVTTGIYMLEPWEKSILNTILIIGLFFSGYTAYTYFPTYARYFASKVTEYTTI</sequence>
<evidence type="ECO:0000256" key="2">
    <source>
        <dbReference type="ARBA" id="ARBA00005189"/>
    </source>
</evidence>
<comment type="subcellular location">
    <subcellularLocation>
        <location evidence="1">Endoplasmic reticulum membrane</location>
        <topology evidence="1">Multi-pass membrane protein</topology>
    </subcellularLocation>
</comment>
<keyword evidence="3 10" id="KW-0812">Transmembrane</keyword>
<keyword evidence="4" id="KW-0256">Endoplasmic reticulum</keyword>
<evidence type="ECO:0000313" key="12">
    <source>
        <dbReference type="Proteomes" id="UP001150569"/>
    </source>
</evidence>
<evidence type="ECO:0000313" key="11">
    <source>
        <dbReference type="EMBL" id="KAJ1927480.1"/>
    </source>
</evidence>
<evidence type="ECO:0000256" key="1">
    <source>
        <dbReference type="ARBA" id="ARBA00004477"/>
    </source>
</evidence>
<keyword evidence="5 10" id="KW-1133">Transmembrane helix</keyword>
<accession>A0A9W8AAJ3</accession>
<dbReference type="AlphaFoldDB" id="A0A9W8AAJ3"/>
<dbReference type="PANTHER" id="PTHR47084:SF1">
    <property type="entry name" value="SERINE PALMITOYLTRANSFERASE SMALL SUBUNIT A"/>
    <property type="match status" value="1"/>
</dbReference>
<dbReference type="Proteomes" id="UP001150569">
    <property type="component" value="Unassembled WGS sequence"/>
</dbReference>
<keyword evidence="12" id="KW-1185">Reference proteome</keyword>
<protein>
    <submittedName>
        <fullName evidence="11">Uncharacterized protein</fullName>
    </submittedName>
</protein>
<feature type="compositionally biased region" description="Polar residues" evidence="9">
    <location>
        <begin position="1"/>
        <end position="19"/>
    </location>
</feature>
<proteinExistence type="inferred from homology"/>
<keyword evidence="6" id="KW-0443">Lipid metabolism</keyword>
<evidence type="ECO:0000256" key="5">
    <source>
        <dbReference type="ARBA" id="ARBA00022989"/>
    </source>
</evidence>
<dbReference type="GO" id="GO:0046513">
    <property type="term" value="P:ceramide biosynthetic process"/>
    <property type="evidence" value="ECO:0007669"/>
    <property type="project" value="TreeGrafter"/>
</dbReference>
<gene>
    <name evidence="11" type="ORF">IWQ60_002903</name>
</gene>
<evidence type="ECO:0000256" key="4">
    <source>
        <dbReference type="ARBA" id="ARBA00022824"/>
    </source>
</evidence>
<dbReference type="GO" id="GO:0004758">
    <property type="term" value="F:serine C-palmitoyltransferase activity"/>
    <property type="evidence" value="ECO:0007669"/>
    <property type="project" value="TreeGrafter"/>
</dbReference>
<dbReference type="InterPro" id="IPR024512">
    <property type="entry name" value="Ser_palmitoyltrfase_ssu-like"/>
</dbReference>
<feature type="transmembrane region" description="Helical" evidence="10">
    <location>
        <begin position="94"/>
        <end position="114"/>
    </location>
</feature>
<name>A0A9W8AAJ3_9FUNG</name>